<dbReference type="Gene3D" id="1.20.80.10">
    <property type="match status" value="1"/>
</dbReference>
<keyword evidence="2" id="KW-0677">Repeat</keyword>
<dbReference type="FunFam" id="2.30.29.30:FF:000002">
    <property type="entry name" value="Band 4.1-like protein 5 isoform 1"/>
    <property type="match status" value="1"/>
</dbReference>
<dbReference type="SUPFAM" id="SSF50729">
    <property type="entry name" value="PH domain-like"/>
    <property type="match status" value="3"/>
</dbReference>
<keyword evidence="7" id="KW-1185">Reference proteome</keyword>
<dbReference type="InterPro" id="IPR019749">
    <property type="entry name" value="Band_41_domain"/>
</dbReference>
<dbReference type="PROSITE" id="PS50003">
    <property type="entry name" value="PH_DOMAIN"/>
    <property type="match status" value="2"/>
</dbReference>
<dbReference type="SMART" id="SM00295">
    <property type="entry name" value="B41"/>
    <property type="match status" value="1"/>
</dbReference>
<dbReference type="InterPro" id="IPR035899">
    <property type="entry name" value="DBL_dom_sf"/>
</dbReference>
<dbReference type="InterPro" id="IPR018979">
    <property type="entry name" value="FERM_N"/>
</dbReference>
<dbReference type="FunFam" id="3.10.20.90:FF:000040">
    <property type="entry name" value="FERM, RhoGEF and pleckstrin domain-containing protein"/>
    <property type="match status" value="1"/>
</dbReference>
<dbReference type="CDD" id="cd14473">
    <property type="entry name" value="FERM_B-lobe"/>
    <property type="match status" value="1"/>
</dbReference>
<dbReference type="Pfam" id="PF00621">
    <property type="entry name" value="RhoGEF"/>
    <property type="match status" value="1"/>
</dbReference>
<dbReference type="InterPro" id="IPR000299">
    <property type="entry name" value="FERM_domain"/>
</dbReference>
<dbReference type="InterPro" id="IPR000219">
    <property type="entry name" value="DH_dom"/>
</dbReference>
<evidence type="ECO:0000256" key="2">
    <source>
        <dbReference type="ARBA" id="ARBA00022737"/>
    </source>
</evidence>
<feature type="domain" description="PH" evidence="4">
    <location>
        <begin position="1353"/>
        <end position="1446"/>
    </location>
</feature>
<dbReference type="InterPro" id="IPR014847">
    <property type="entry name" value="FA"/>
</dbReference>
<proteinExistence type="predicted"/>
<dbReference type="InterPro" id="IPR041788">
    <property type="entry name" value="FARP1/FARP2/FRMD7_FERM_C"/>
</dbReference>
<dbReference type="PROSITE" id="PS50057">
    <property type="entry name" value="FERM_3"/>
    <property type="match status" value="1"/>
</dbReference>
<dbReference type="InterPro" id="IPR001849">
    <property type="entry name" value="PH_domain"/>
</dbReference>
<feature type="domain" description="FERM" evidence="6">
    <location>
        <begin position="6"/>
        <end position="285"/>
    </location>
</feature>
<dbReference type="SUPFAM" id="SSF48065">
    <property type="entry name" value="DBL homology domain (DH-domain)"/>
    <property type="match status" value="1"/>
</dbReference>
<dbReference type="Gene3D" id="1.20.900.10">
    <property type="entry name" value="Dbl homology (DH) domain"/>
    <property type="match status" value="1"/>
</dbReference>
<dbReference type="Pfam" id="PF09379">
    <property type="entry name" value="FERM_N"/>
    <property type="match status" value="1"/>
</dbReference>
<dbReference type="InterPro" id="IPR018980">
    <property type="entry name" value="FERM_PH-like_C"/>
</dbReference>
<dbReference type="Pfam" id="PF00169">
    <property type="entry name" value="PH"/>
    <property type="match status" value="2"/>
</dbReference>
<dbReference type="FunFam" id="1.20.80.10:FF:000005">
    <property type="entry name" value="FERM, RhoGEF and pleckstrin domain-containing protein 1"/>
    <property type="match status" value="1"/>
</dbReference>
<feature type="region of interest" description="Disordered" evidence="3">
    <location>
        <begin position="773"/>
        <end position="805"/>
    </location>
</feature>
<dbReference type="SUPFAM" id="SSF54236">
    <property type="entry name" value="Ubiquitin-like"/>
    <property type="match status" value="1"/>
</dbReference>
<keyword evidence="1" id="KW-0344">Guanine-nucleotide releasing factor</keyword>
<feature type="compositionally biased region" description="Polar residues" evidence="3">
    <location>
        <begin position="481"/>
        <end position="492"/>
    </location>
</feature>
<dbReference type="Proteomes" id="UP000008854">
    <property type="component" value="Unassembled WGS sequence"/>
</dbReference>
<evidence type="ECO:0000259" key="6">
    <source>
        <dbReference type="PROSITE" id="PS50057"/>
    </source>
</evidence>
<dbReference type="InterPro" id="IPR019748">
    <property type="entry name" value="FERM_central"/>
</dbReference>
<accession>A0A3Q0KUU9</accession>
<dbReference type="SUPFAM" id="SSF47031">
    <property type="entry name" value="Second domain of FERM"/>
    <property type="match status" value="1"/>
</dbReference>
<dbReference type="Gene3D" id="2.30.29.30">
    <property type="entry name" value="Pleckstrin-homology domain (PH domain)/Phosphotyrosine-binding domain (PTB)"/>
    <property type="match status" value="3"/>
</dbReference>
<dbReference type="STRING" id="6183.A0A3Q0KUU9"/>
<name>A0A3Q0KUU9_SCHMA</name>
<dbReference type="InterPro" id="IPR035963">
    <property type="entry name" value="FERM_2"/>
</dbReference>
<dbReference type="InterPro" id="IPR000798">
    <property type="entry name" value="Ez/rad/moesin-like"/>
</dbReference>
<dbReference type="Pfam" id="PF08736">
    <property type="entry name" value="FA"/>
    <property type="match status" value="1"/>
</dbReference>
<dbReference type="PANTHER" id="PTHR45858">
    <property type="entry name" value="FERM DOMAIN CONTAINING PROTEIN"/>
    <property type="match status" value="1"/>
</dbReference>
<dbReference type="PROSITE" id="PS50010">
    <property type="entry name" value="DH_2"/>
    <property type="match status" value="1"/>
</dbReference>
<feature type="domain" description="PH" evidence="4">
    <location>
        <begin position="1518"/>
        <end position="1615"/>
    </location>
</feature>
<dbReference type="PRINTS" id="PR00935">
    <property type="entry name" value="BAND41"/>
</dbReference>
<dbReference type="PRINTS" id="PR00661">
    <property type="entry name" value="ERMFAMILY"/>
</dbReference>
<evidence type="ECO:0000256" key="3">
    <source>
        <dbReference type="SAM" id="MobiDB-lite"/>
    </source>
</evidence>
<dbReference type="SMART" id="SM01196">
    <property type="entry name" value="FERM_C"/>
    <property type="match status" value="1"/>
</dbReference>
<reference evidence="8" key="2">
    <citation type="submission" date="2018-12" db="UniProtKB">
        <authorList>
            <consortium name="WormBaseParasite"/>
        </authorList>
    </citation>
    <scope>IDENTIFICATION</scope>
    <source>
        <strain evidence="8">Puerto Rican</strain>
    </source>
</reference>
<dbReference type="SMART" id="SM00233">
    <property type="entry name" value="PH"/>
    <property type="match status" value="2"/>
</dbReference>
<feature type="domain" description="DH" evidence="5">
    <location>
        <begin position="1059"/>
        <end position="1275"/>
    </location>
</feature>
<dbReference type="Pfam" id="PF09380">
    <property type="entry name" value="FERM_C"/>
    <property type="match status" value="1"/>
</dbReference>
<dbReference type="GO" id="GO:0005085">
    <property type="term" value="F:guanyl-nucleotide exchange factor activity"/>
    <property type="evidence" value="ECO:0007669"/>
    <property type="project" value="UniProtKB-KW"/>
</dbReference>
<feature type="compositionally biased region" description="Polar residues" evidence="3">
    <location>
        <begin position="356"/>
        <end position="367"/>
    </location>
</feature>
<organism evidence="7 8">
    <name type="scientific">Schistosoma mansoni</name>
    <name type="common">Blood fluke</name>
    <dbReference type="NCBI Taxonomy" id="6183"/>
    <lineage>
        <taxon>Eukaryota</taxon>
        <taxon>Metazoa</taxon>
        <taxon>Spiralia</taxon>
        <taxon>Lophotrochozoa</taxon>
        <taxon>Platyhelminthes</taxon>
        <taxon>Trematoda</taxon>
        <taxon>Digenea</taxon>
        <taxon>Strigeidida</taxon>
        <taxon>Schistosomatoidea</taxon>
        <taxon>Schistosomatidae</taxon>
        <taxon>Schistosoma</taxon>
    </lineage>
</organism>
<dbReference type="ExpressionAtlas" id="A0A3Q0KUU9">
    <property type="expression patterns" value="baseline"/>
</dbReference>
<dbReference type="InterPro" id="IPR014352">
    <property type="entry name" value="FERM/acyl-CoA-bd_prot_sf"/>
</dbReference>
<dbReference type="FunFam" id="2.30.29.30:FF:000046">
    <property type="entry name" value="FERM, RhoGEF and pleckstrin domain-containing protein 1"/>
    <property type="match status" value="1"/>
</dbReference>
<evidence type="ECO:0000259" key="5">
    <source>
        <dbReference type="PROSITE" id="PS50010"/>
    </source>
</evidence>
<dbReference type="CDD" id="cd13235">
    <property type="entry name" value="PH2_FARP1-like"/>
    <property type="match status" value="1"/>
</dbReference>
<feature type="region of interest" description="Disordered" evidence="3">
    <location>
        <begin position="481"/>
        <end position="503"/>
    </location>
</feature>
<dbReference type="Gene3D" id="3.10.20.90">
    <property type="entry name" value="Phosphatidylinositol 3-kinase Catalytic Subunit, Chain A, domain 1"/>
    <property type="match status" value="1"/>
</dbReference>
<dbReference type="InParanoid" id="A0A3Q0KUU9"/>
<feature type="compositionally biased region" description="Low complexity" evidence="3">
    <location>
        <begin position="785"/>
        <end position="794"/>
    </location>
</feature>
<evidence type="ECO:0000313" key="7">
    <source>
        <dbReference type="Proteomes" id="UP000008854"/>
    </source>
</evidence>
<protein>
    <submittedName>
        <fullName evidence="8">Putative rhogef and pleckstrin domain protein</fullName>
    </submittedName>
</protein>
<evidence type="ECO:0000259" key="4">
    <source>
        <dbReference type="PROSITE" id="PS50003"/>
    </source>
</evidence>
<dbReference type="SMART" id="SM00325">
    <property type="entry name" value="RhoGEF"/>
    <property type="match status" value="1"/>
</dbReference>
<dbReference type="InterPro" id="IPR051835">
    <property type="entry name" value="RAC1-GEF"/>
</dbReference>
<dbReference type="WBParaSite" id="Smp_196300.1">
    <property type="protein sequence ID" value="Smp_196300.1"/>
    <property type="gene ID" value="Smp_196300"/>
</dbReference>
<feature type="compositionally biased region" description="Low complexity" evidence="3">
    <location>
        <begin position="1314"/>
        <end position="1331"/>
    </location>
</feature>
<dbReference type="InterPro" id="IPR011993">
    <property type="entry name" value="PH-like_dom_sf"/>
</dbReference>
<evidence type="ECO:0000256" key="1">
    <source>
        <dbReference type="ARBA" id="ARBA00022658"/>
    </source>
</evidence>
<dbReference type="PANTHER" id="PTHR45858:SF5">
    <property type="entry name" value="MOESIN_EZRIN_RADIXIN HOMOLOG 1"/>
    <property type="match status" value="1"/>
</dbReference>
<dbReference type="Pfam" id="PF00373">
    <property type="entry name" value="FERM_M"/>
    <property type="match status" value="1"/>
</dbReference>
<dbReference type="GO" id="GO:0008092">
    <property type="term" value="F:cytoskeletal protein binding"/>
    <property type="evidence" value="ECO:0007669"/>
    <property type="project" value="InterPro"/>
</dbReference>
<dbReference type="SMART" id="SM01195">
    <property type="entry name" value="FA"/>
    <property type="match status" value="1"/>
</dbReference>
<evidence type="ECO:0000313" key="8">
    <source>
        <dbReference type="WBParaSite" id="Smp_196300.1"/>
    </source>
</evidence>
<feature type="region of interest" description="Disordered" evidence="3">
    <location>
        <begin position="1313"/>
        <end position="1333"/>
    </location>
</feature>
<dbReference type="CDD" id="cd13193">
    <property type="entry name" value="FERM_C_FARP1-like"/>
    <property type="match status" value="1"/>
</dbReference>
<feature type="region of interest" description="Disordered" evidence="3">
    <location>
        <begin position="356"/>
        <end position="375"/>
    </location>
</feature>
<dbReference type="CDD" id="cd01220">
    <property type="entry name" value="PH1_FARP1-like"/>
    <property type="match status" value="1"/>
</dbReference>
<sequence length="1627" mass="183427">MNKKCIDVDVILLDSSTRCFHLPPRSPGHELYTMVVEHLQLVEYDYFDLEYINKDGLHCWLDHSKAINKQINISKRFLYSFVVKFYTPHPNLLEDELTRYLFALQIKIDLRSGRLQCSESTAALLAAFIVQAKIGDFLEDLYQDHSYLFGLHLLNQPSDEMLKKIAECHRNLIGQSPAEADYNLLDTVRKIELYGIRINPAKDKNGLNVNIAVTHSGICVYQGGVRTNLFSWARIRKLSFKRKNFFIKIHPEGYDAIGFSFGTRNECKSFWKQCIEHHAFFRCQAVRNVGRKNRVVSKGSSFRYIGRTQKQLTDFIRENYIKMPNFERSSSTSRVLNTETSAILLSSLKLQNNAVGNCHDNQGNPTVHSDFGPSIRSDREDVVLHNRPQTDPSQRLHLTSNLLSSDLSNAVATPISGQSNSVGSVGSYQIIPENIQILKQRRSGSAAGQIIIADMDPHAHLFSTVGTASSGTYTINSSVSVGTPTGSASPTGSPHLEDKPATPVTSSDYAAQIVWPNKLSLRPLSVSNLALPRPSSAPQSGWRASLPRHVMQNTSGILIAQPNVTPTGSMNVAIIGTDPNSSVHTSLLLSSKNQFTPNQINPSQANNLQIGTTVTIPNVVMANNTILPSSLTPIRAICMPMQHQSVQLGQITSGSGNNTVPSQLKLPPGCAILTGSGQTPNITGRIIYVDRATGQSYIPVLTNASGNLNQVTLGNHIPLAIRQPQFAQVASPSTHMTSPTPLQQQQAQLNCAGTDETICSQSDNQITAQISTVQSNPSSIPPDVTRNIRTIGRRPGPPPPAPERRDSILQKNVETINQSCITEPTSLPPQIQPEKNSLLSSVIRDQSDSQGEEETSDSHQNSQNLKEQSHPLAMGIITGPSSLHLASCLSLATRERSALSMANLCVDRDGSDFDKVSDTEQNELGLIHQYPCINSLHRPRLLTSVSARVSDADITDDDHHSICSQRSSTARSVSNICRHGHRHHHRRHSHNHNNRQNRPRCFSAIDPYMIYNQNGDESDNQNYVNNKHDSYQADDQVNPHGVHSKPQTFRRLSKHHLDEAYHLVRELVMTERTYKRNLSVICTHFKDIGKDLLCSNLNINPQLLQELTSNLVDLLNPIYTEHCIILNNFENRLSNWSSQQNDHNKQSTGLDSLNLNSQSINSSTGYRIGDLFVASLHILPLYHCYLLNAGNIMLDIEKLTRIRPEIEQLLRNFEAQKYCYLPFYVFLLKPMHRLLQYRVLLERLMRYYGEIHPDLSDCRIAHAKLNDLIQSQWESYKKMENTYKLLEIQRDLIGFNPDIISSSDLSQYSHLQNERNNCNNNNNNDNKQTHNSTSTLTICGSHSLGPIYHPNRQFIREGWLQKLSKKGYQPRMFFLLSDQLIYASRTMTSYLQFKVHGQFSLQDLMVEEVEPAHSFTIYSGNRCFLVAASSDWQRDRWLEDISRAILAAKTRPSSSTSIMNESIMNNMENNTGTSMKTLNCNTFETDSTQMLQRAVTSVHVCWHRCFTLSMQDILRANEYQTSGYLLRKFKNSNGWQRLWVVFTQLCLFFYKSYRDECPLASLPLLGYIISKPGPEDQIRRDNVLKMQFKNHVYFFRGETRLSFERWVEYLSCAAGASRPLNISSTIK</sequence>
<feature type="region of interest" description="Disordered" evidence="3">
    <location>
        <begin position="842"/>
        <end position="866"/>
    </location>
</feature>
<dbReference type="AlphaFoldDB" id="A0A3Q0KUU9"/>
<dbReference type="InterPro" id="IPR029071">
    <property type="entry name" value="Ubiquitin-like_domsf"/>
</dbReference>
<reference evidence="7" key="1">
    <citation type="journal article" date="2012" name="PLoS Negl. Trop. Dis.">
        <title>A systematically improved high quality genome and transcriptome of the human blood fluke Schistosoma mansoni.</title>
        <authorList>
            <person name="Protasio A.V."/>
            <person name="Tsai I.J."/>
            <person name="Babbage A."/>
            <person name="Nichol S."/>
            <person name="Hunt M."/>
            <person name="Aslett M.A."/>
            <person name="De Silva N."/>
            <person name="Velarde G.S."/>
            <person name="Anderson T.J."/>
            <person name="Clark R.C."/>
            <person name="Davidson C."/>
            <person name="Dillon G.P."/>
            <person name="Holroyd N.E."/>
            <person name="LoVerde P.T."/>
            <person name="Lloyd C."/>
            <person name="McQuillan J."/>
            <person name="Oliveira G."/>
            <person name="Otto T.D."/>
            <person name="Parker-Manuel S.J."/>
            <person name="Quail M.A."/>
            <person name="Wilson R.A."/>
            <person name="Zerlotini A."/>
            <person name="Dunne D.W."/>
            <person name="Berriman M."/>
        </authorList>
    </citation>
    <scope>NUCLEOTIDE SEQUENCE [LARGE SCALE GENOMIC DNA]</scope>
    <source>
        <strain evidence="7">Puerto Rican</strain>
    </source>
</reference>